<dbReference type="OrthoDB" id="10372410at2759"/>
<gene>
    <name evidence="2" type="ORF">CRHIZ90672A_00014262</name>
</gene>
<dbReference type="EMBL" id="CABFNQ020000689">
    <property type="protein sequence ID" value="CAH0023095.1"/>
    <property type="molecule type" value="Genomic_DNA"/>
</dbReference>
<dbReference type="Proteomes" id="UP000696573">
    <property type="component" value="Unassembled WGS sequence"/>
</dbReference>
<feature type="non-terminal residue" evidence="2">
    <location>
        <position position="1"/>
    </location>
</feature>
<accession>A0A9N9YJ48</accession>
<comment type="caution">
    <text evidence="2">The sequence shown here is derived from an EMBL/GenBank/DDBJ whole genome shotgun (WGS) entry which is preliminary data.</text>
</comment>
<reference evidence="2" key="1">
    <citation type="submission" date="2021-10" db="EMBL/GenBank/DDBJ databases">
        <authorList>
            <person name="Piombo E."/>
        </authorList>
    </citation>
    <scope>NUCLEOTIDE SEQUENCE</scope>
</reference>
<keyword evidence="3" id="KW-1185">Reference proteome</keyword>
<evidence type="ECO:0000313" key="3">
    <source>
        <dbReference type="Proteomes" id="UP000696573"/>
    </source>
</evidence>
<sequence length="132" mass="14840">IPTRLHFICDPTALSIIFLTGDTVSLNEVSGSPGRLTFVRRDKPRETETWSQLFDPVTSSARENSGSVLVDHPTLSPESDDDHRHPGWLWSGSSKPRAVSNRYPDMPNARQLFHGAWGIDFQEQVMGSRDQH</sequence>
<feature type="region of interest" description="Disordered" evidence="1">
    <location>
        <begin position="62"/>
        <end position="91"/>
    </location>
</feature>
<organism evidence="2 3">
    <name type="scientific">Clonostachys rhizophaga</name>
    <dbReference type="NCBI Taxonomy" id="160324"/>
    <lineage>
        <taxon>Eukaryota</taxon>
        <taxon>Fungi</taxon>
        <taxon>Dikarya</taxon>
        <taxon>Ascomycota</taxon>
        <taxon>Pezizomycotina</taxon>
        <taxon>Sordariomycetes</taxon>
        <taxon>Hypocreomycetidae</taxon>
        <taxon>Hypocreales</taxon>
        <taxon>Bionectriaceae</taxon>
        <taxon>Clonostachys</taxon>
    </lineage>
</organism>
<proteinExistence type="predicted"/>
<feature type="non-terminal residue" evidence="2">
    <location>
        <position position="132"/>
    </location>
</feature>
<name>A0A9N9YJ48_9HYPO</name>
<evidence type="ECO:0000256" key="1">
    <source>
        <dbReference type="SAM" id="MobiDB-lite"/>
    </source>
</evidence>
<protein>
    <submittedName>
        <fullName evidence="2">Uncharacterized protein</fullName>
    </submittedName>
</protein>
<evidence type="ECO:0000313" key="2">
    <source>
        <dbReference type="EMBL" id="CAH0023095.1"/>
    </source>
</evidence>
<dbReference type="AlphaFoldDB" id="A0A9N9YJ48"/>